<reference evidence="1" key="1">
    <citation type="submission" date="2023-03" db="EMBL/GenBank/DDBJ databases">
        <title>Massive genome expansion in bonnet fungi (Mycena s.s.) driven by repeated elements and novel gene families across ecological guilds.</title>
        <authorList>
            <consortium name="Lawrence Berkeley National Laboratory"/>
            <person name="Harder C.B."/>
            <person name="Miyauchi S."/>
            <person name="Viragh M."/>
            <person name="Kuo A."/>
            <person name="Thoen E."/>
            <person name="Andreopoulos B."/>
            <person name="Lu D."/>
            <person name="Skrede I."/>
            <person name="Drula E."/>
            <person name="Henrissat B."/>
            <person name="Morin E."/>
            <person name="Kohler A."/>
            <person name="Barry K."/>
            <person name="LaButti K."/>
            <person name="Morin E."/>
            <person name="Salamov A."/>
            <person name="Lipzen A."/>
            <person name="Mereny Z."/>
            <person name="Hegedus B."/>
            <person name="Baldrian P."/>
            <person name="Stursova M."/>
            <person name="Weitz H."/>
            <person name="Taylor A."/>
            <person name="Grigoriev I.V."/>
            <person name="Nagy L.G."/>
            <person name="Martin F."/>
            <person name="Kauserud H."/>
        </authorList>
    </citation>
    <scope>NUCLEOTIDE SEQUENCE</scope>
    <source>
        <strain evidence="1">CBHHK002</strain>
    </source>
</reference>
<dbReference type="AlphaFoldDB" id="A0AAD7AJD2"/>
<proteinExistence type="predicted"/>
<comment type="caution">
    <text evidence="1">The sequence shown here is derived from an EMBL/GenBank/DDBJ whole genome shotgun (WGS) entry which is preliminary data.</text>
</comment>
<gene>
    <name evidence="1" type="ORF">DFH08DRAFT_684307</name>
</gene>
<sequence length="199" mass="22709">GSVKDHRKQKTRHRTRFWCSQDAACKKKSKASQSPDIRNHDNVSMKRFPCGSKLSISCRMRKDNNNELDVIVQLKHVGKHISYEDVLMPPEALDMVRDNVEWLTPVAMATKVQATFPSVTAAQIHRAWMEVSEAFWHFDNNQLLSAKKLLEEQTNNVHIFEPQAVPEGVEMICWGMKKIAEPLKGKVVEIGVDAICRCL</sequence>
<evidence type="ECO:0000313" key="1">
    <source>
        <dbReference type="EMBL" id="KAJ7360733.1"/>
    </source>
</evidence>
<organism evidence="1 2">
    <name type="scientific">Mycena albidolilacea</name>
    <dbReference type="NCBI Taxonomy" id="1033008"/>
    <lineage>
        <taxon>Eukaryota</taxon>
        <taxon>Fungi</taxon>
        <taxon>Dikarya</taxon>
        <taxon>Basidiomycota</taxon>
        <taxon>Agaricomycotina</taxon>
        <taxon>Agaricomycetes</taxon>
        <taxon>Agaricomycetidae</taxon>
        <taxon>Agaricales</taxon>
        <taxon>Marasmiineae</taxon>
        <taxon>Mycenaceae</taxon>
        <taxon>Mycena</taxon>
    </lineage>
</organism>
<keyword evidence="2" id="KW-1185">Reference proteome</keyword>
<accession>A0AAD7AJD2</accession>
<dbReference type="Proteomes" id="UP001218218">
    <property type="component" value="Unassembled WGS sequence"/>
</dbReference>
<protein>
    <submittedName>
        <fullName evidence="1">Uncharacterized protein</fullName>
    </submittedName>
</protein>
<feature type="non-terminal residue" evidence="1">
    <location>
        <position position="1"/>
    </location>
</feature>
<evidence type="ECO:0000313" key="2">
    <source>
        <dbReference type="Proteomes" id="UP001218218"/>
    </source>
</evidence>
<name>A0AAD7AJD2_9AGAR</name>
<dbReference type="EMBL" id="JARIHO010000005">
    <property type="protein sequence ID" value="KAJ7360733.1"/>
    <property type="molecule type" value="Genomic_DNA"/>
</dbReference>